<feature type="transmembrane region" description="Helical" evidence="4">
    <location>
        <begin position="251"/>
        <end position="269"/>
    </location>
</feature>
<feature type="domain" description="HTH luxR-type" evidence="5">
    <location>
        <begin position="388"/>
        <end position="453"/>
    </location>
</feature>
<dbReference type="PRINTS" id="PR00038">
    <property type="entry name" value="HTHLUXR"/>
</dbReference>
<keyword evidence="1" id="KW-0805">Transcription regulation</keyword>
<keyword evidence="4" id="KW-0472">Membrane</keyword>
<gene>
    <name evidence="6" type="ORF">HMPREF0762_00385</name>
</gene>
<dbReference type="PROSITE" id="PS50043">
    <property type="entry name" value="HTH_LUXR_2"/>
    <property type="match status" value="1"/>
</dbReference>
<dbReference type="EMBL" id="ACUX02000005">
    <property type="protein sequence ID" value="EEZ61751.1"/>
    <property type="molecule type" value="Genomic_DNA"/>
</dbReference>
<keyword evidence="7" id="KW-1185">Reference proteome</keyword>
<dbReference type="eggNOG" id="COG2197">
    <property type="taxonomic scope" value="Bacteria"/>
</dbReference>
<name>D0WF67_SLAES</name>
<feature type="transmembrane region" description="Helical" evidence="4">
    <location>
        <begin position="193"/>
        <end position="212"/>
    </location>
</feature>
<reference evidence="6" key="1">
    <citation type="submission" date="2009-10" db="EMBL/GenBank/DDBJ databases">
        <authorList>
            <person name="Weinstock G."/>
            <person name="Sodergren E."/>
            <person name="Clifton S."/>
            <person name="Fulton L."/>
            <person name="Fulton B."/>
            <person name="Courtney L."/>
            <person name="Fronick C."/>
            <person name="Harrison M."/>
            <person name="Strong C."/>
            <person name="Farmer C."/>
            <person name="Delahaunty K."/>
            <person name="Markovic C."/>
            <person name="Hall O."/>
            <person name="Minx P."/>
            <person name="Tomlinson C."/>
            <person name="Mitreva M."/>
            <person name="Nelson J."/>
            <person name="Hou S."/>
            <person name="Wollam A."/>
            <person name="Pepin K.H."/>
            <person name="Johnson M."/>
            <person name="Bhonagiri V."/>
            <person name="Nash W.E."/>
            <person name="Warren W."/>
            <person name="Chinwalla A."/>
            <person name="Mardis E.R."/>
            <person name="Wilson R.K."/>
        </authorList>
    </citation>
    <scope>NUCLEOTIDE SEQUENCE [LARGE SCALE GENOMIC DNA]</scope>
    <source>
        <strain evidence="6">ATCC 700122</strain>
    </source>
</reference>
<keyword evidence="4" id="KW-0812">Transmembrane</keyword>
<dbReference type="CDD" id="cd06170">
    <property type="entry name" value="LuxR_C_like"/>
    <property type="match status" value="1"/>
</dbReference>
<dbReference type="GO" id="GO:0003677">
    <property type="term" value="F:DNA binding"/>
    <property type="evidence" value="ECO:0007669"/>
    <property type="project" value="UniProtKB-KW"/>
</dbReference>
<sequence length="455" mass="48124">MKSLSLSKESLGRIGVAACALSLLDLSSLAMISFMGGVPYLPGLYPSILFVAMLAVVSIAFALFGGRPLSLRAHKAAFYLFAFVAALGLLALWTAPALSLASFCAYSIGNAFLLFFLLELLLEVSSIELALAIVAGLAIFTVGSLALNAIDAWPFACVITLLAALFCIKYLDETLGSSETEPQSAELGVDPKILWGTLCGLFLAGLSTAITQNITAMQGVASPMYPEITSIVAFALLAYLSLFTSDTNVSSAVKLISSLIVASLVLLLLSDRLVYQAYLLSSVAYALMNNLAYYVAVLVAKSRVFAPLRVFGVMGVMLSSGAIVLVAFALLGLNVADRTFIAGLALVFALATIWLMGDRGVDQLVSPKQPAAASDDAGPLRFEEKIRSVAQIAGLTPREQDVFELAATGRSVPFIAEKLVLSENTVKSYLQKVYAKCGVHSRQELISLVEDAADA</sequence>
<accession>D0WF67</accession>
<evidence type="ECO:0000256" key="4">
    <source>
        <dbReference type="SAM" id="Phobius"/>
    </source>
</evidence>
<evidence type="ECO:0000256" key="2">
    <source>
        <dbReference type="ARBA" id="ARBA00023125"/>
    </source>
</evidence>
<feature type="transmembrane region" description="Helical" evidence="4">
    <location>
        <begin position="275"/>
        <end position="299"/>
    </location>
</feature>
<evidence type="ECO:0000259" key="5">
    <source>
        <dbReference type="PROSITE" id="PS50043"/>
    </source>
</evidence>
<dbReference type="HOGENOM" id="CLU_601157_0_0_11"/>
<dbReference type="PANTHER" id="PTHR44688">
    <property type="entry name" value="DNA-BINDING TRANSCRIPTIONAL ACTIVATOR DEVR_DOSR"/>
    <property type="match status" value="1"/>
</dbReference>
<proteinExistence type="predicted"/>
<dbReference type="InterPro" id="IPR000792">
    <property type="entry name" value="Tscrpt_reg_LuxR_C"/>
</dbReference>
<feature type="transmembrane region" description="Helical" evidence="4">
    <location>
        <begin position="224"/>
        <end position="244"/>
    </location>
</feature>
<feature type="transmembrane region" description="Helical" evidence="4">
    <location>
        <begin position="339"/>
        <end position="357"/>
    </location>
</feature>
<dbReference type="InterPro" id="IPR016032">
    <property type="entry name" value="Sig_transdc_resp-reg_C-effctor"/>
</dbReference>
<comment type="caution">
    <text evidence="6">The sequence shown here is derived from an EMBL/GenBank/DDBJ whole genome shotgun (WGS) entry which is preliminary data.</text>
</comment>
<evidence type="ECO:0000256" key="3">
    <source>
        <dbReference type="ARBA" id="ARBA00023163"/>
    </source>
</evidence>
<dbReference type="PANTHER" id="PTHR44688:SF16">
    <property type="entry name" value="DNA-BINDING TRANSCRIPTIONAL ACTIVATOR DEVR_DOSR"/>
    <property type="match status" value="1"/>
</dbReference>
<evidence type="ECO:0000313" key="6">
    <source>
        <dbReference type="EMBL" id="EEZ61751.1"/>
    </source>
</evidence>
<protein>
    <submittedName>
        <fullName evidence="6">Transcriptional regulator, LuxR family</fullName>
    </submittedName>
</protein>
<feature type="transmembrane region" description="Helical" evidence="4">
    <location>
        <begin position="12"/>
        <end position="38"/>
    </location>
</feature>
<keyword evidence="3" id="KW-0804">Transcription</keyword>
<organism evidence="6 7">
    <name type="scientific">Slackia exigua (strain ATCC 700122 / DSM 15923 / CIP 105133 / JCM 11022 / KCTC 5966 / S-7)</name>
    <dbReference type="NCBI Taxonomy" id="649764"/>
    <lineage>
        <taxon>Bacteria</taxon>
        <taxon>Bacillati</taxon>
        <taxon>Actinomycetota</taxon>
        <taxon>Coriobacteriia</taxon>
        <taxon>Eggerthellales</taxon>
        <taxon>Eggerthellaceae</taxon>
        <taxon>Slackia</taxon>
    </lineage>
</organism>
<keyword evidence="2" id="KW-0238">DNA-binding</keyword>
<dbReference type="SUPFAM" id="SSF46894">
    <property type="entry name" value="C-terminal effector domain of the bipartite response regulators"/>
    <property type="match status" value="1"/>
</dbReference>
<dbReference type="STRING" id="649764.HMPREF0762_00385"/>
<feature type="transmembrane region" description="Helical" evidence="4">
    <location>
        <begin position="311"/>
        <end position="333"/>
    </location>
</feature>
<feature type="transmembrane region" description="Helical" evidence="4">
    <location>
        <begin position="153"/>
        <end position="172"/>
    </location>
</feature>
<evidence type="ECO:0000313" key="7">
    <source>
        <dbReference type="Proteomes" id="UP000006001"/>
    </source>
</evidence>
<feature type="transmembrane region" description="Helical" evidence="4">
    <location>
        <begin position="76"/>
        <end position="94"/>
    </location>
</feature>
<dbReference type="AlphaFoldDB" id="D0WF67"/>
<dbReference type="GO" id="GO:0006355">
    <property type="term" value="P:regulation of DNA-templated transcription"/>
    <property type="evidence" value="ECO:0007669"/>
    <property type="project" value="InterPro"/>
</dbReference>
<evidence type="ECO:0000256" key="1">
    <source>
        <dbReference type="ARBA" id="ARBA00023015"/>
    </source>
</evidence>
<dbReference type="Gene3D" id="1.10.10.10">
    <property type="entry name" value="Winged helix-like DNA-binding domain superfamily/Winged helix DNA-binding domain"/>
    <property type="match status" value="1"/>
</dbReference>
<dbReference type="InterPro" id="IPR036388">
    <property type="entry name" value="WH-like_DNA-bd_sf"/>
</dbReference>
<feature type="transmembrane region" description="Helical" evidence="4">
    <location>
        <begin position="44"/>
        <end position="64"/>
    </location>
</feature>
<dbReference type="Proteomes" id="UP000006001">
    <property type="component" value="Unassembled WGS sequence"/>
</dbReference>
<dbReference type="Pfam" id="PF00196">
    <property type="entry name" value="GerE"/>
    <property type="match status" value="1"/>
</dbReference>
<keyword evidence="4" id="KW-1133">Transmembrane helix</keyword>
<dbReference type="SMART" id="SM00421">
    <property type="entry name" value="HTH_LUXR"/>
    <property type="match status" value="1"/>
</dbReference>